<dbReference type="Pfam" id="PF20700">
    <property type="entry name" value="Mutator"/>
    <property type="match status" value="1"/>
</dbReference>
<dbReference type="InterPro" id="IPR036397">
    <property type="entry name" value="RNaseH_sf"/>
</dbReference>
<proteinExistence type="predicted"/>
<dbReference type="EMBL" id="BMAU01021298">
    <property type="protein sequence ID" value="GFY10475.1"/>
    <property type="molecule type" value="Genomic_DNA"/>
</dbReference>
<dbReference type="PANTHER" id="PTHR47326:SF1">
    <property type="entry name" value="HTH PSQ-TYPE DOMAIN-CONTAINING PROTEIN"/>
    <property type="match status" value="1"/>
</dbReference>
<dbReference type="AlphaFoldDB" id="A0A8X6VLC4"/>
<dbReference type="InterPro" id="IPR049012">
    <property type="entry name" value="Mutator_transp_dom"/>
</dbReference>
<dbReference type="PANTHER" id="PTHR47326">
    <property type="entry name" value="TRANSPOSABLE ELEMENT TC3 TRANSPOSASE-LIKE PROTEIN"/>
    <property type="match status" value="1"/>
</dbReference>
<keyword evidence="3" id="KW-1185">Reference proteome</keyword>
<feature type="domain" description="Mutator-like transposase" evidence="1">
    <location>
        <begin position="16"/>
        <end position="343"/>
    </location>
</feature>
<gene>
    <name evidence="2" type="primary">AVEN_11169_1</name>
    <name evidence="2" type="ORF">TNCV_2565031</name>
</gene>
<sequence>MEVLLNLFLQLCCPRCFEEGILLSEDSTYGLYSNFVIRCKHCDFYSGFSSSKKTLNCPEVNTRFVYGMRQIGKCFSAGFKLCGTLNLPRLSKTAYTNHENKVMLVNSEVSELSMQKAASELLVLHPTKNKIVECGISVDGTWHRGGYSSMNGCVAALSVDTGKVVDIEIMSSYCPTCRKISKMPRSIESETFAADHVCHSNFQGSALKMEAVGATRIFQRSIDKRGLKYAHYYGDGDSKGFISVKDTYGKDSATKYESIGHVQKRVGARLRKLKSKNKNLSGKGKLTDSFIDRLQNYYGIAVRSNVGNLSGLQQNVIAALFHCSSSVEKPMHGQCPIGKDSWCYYQRALSCGKKPNEKYKGLSNEVLNTIKPTYLELCTKELLTKCLHGKTQNSNECLNGVIWQRVPKEVFVCLKILKSGALDAVINLMMDTRGIWCSDKAHFRLNDYISKQNCRIWSEANPQVYVEIPLHPEKLTVWCALWAGGIIGPYFFKSDEGHNVTVNGDRYRAMITNFFIPELNNHDVQELWFQQDGKKCYTARATIDLLKDTFGDRLISRIGPVNWPPRSCDLTPLDYFLWGYVKSLVYADKPQILDHLEDNIRRVIADIRPQMLEKVIENWTSRLDYIRASRGSPMPEIIFKM</sequence>
<accession>A0A8X6VLC4</accession>
<evidence type="ECO:0000313" key="3">
    <source>
        <dbReference type="Proteomes" id="UP000887159"/>
    </source>
</evidence>
<name>A0A8X6VLC4_TRICX</name>
<comment type="caution">
    <text evidence="2">The sequence shown here is derived from an EMBL/GenBank/DDBJ whole genome shotgun (WGS) entry which is preliminary data.</text>
</comment>
<reference evidence="2" key="1">
    <citation type="submission" date="2020-08" db="EMBL/GenBank/DDBJ databases">
        <title>Multicomponent nature underlies the extraordinary mechanical properties of spider dragline silk.</title>
        <authorList>
            <person name="Kono N."/>
            <person name="Nakamura H."/>
            <person name="Mori M."/>
            <person name="Yoshida Y."/>
            <person name="Ohtoshi R."/>
            <person name="Malay A.D."/>
            <person name="Moran D.A.P."/>
            <person name="Tomita M."/>
            <person name="Numata K."/>
            <person name="Arakawa K."/>
        </authorList>
    </citation>
    <scope>NUCLEOTIDE SEQUENCE</scope>
</reference>
<dbReference type="GO" id="GO:0003676">
    <property type="term" value="F:nucleic acid binding"/>
    <property type="evidence" value="ECO:0007669"/>
    <property type="project" value="InterPro"/>
</dbReference>
<protein>
    <recommendedName>
        <fullName evidence="1">Mutator-like transposase domain-containing protein</fullName>
    </recommendedName>
</protein>
<organism evidence="2 3">
    <name type="scientific">Trichonephila clavipes</name>
    <name type="common">Golden silk orbweaver</name>
    <name type="synonym">Nephila clavipes</name>
    <dbReference type="NCBI Taxonomy" id="2585209"/>
    <lineage>
        <taxon>Eukaryota</taxon>
        <taxon>Metazoa</taxon>
        <taxon>Ecdysozoa</taxon>
        <taxon>Arthropoda</taxon>
        <taxon>Chelicerata</taxon>
        <taxon>Arachnida</taxon>
        <taxon>Araneae</taxon>
        <taxon>Araneomorphae</taxon>
        <taxon>Entelegynae</taxon>
        <taxon>Araneoidea</taxon>
        <taxon>Nephilidae</taxon>
        <taxon>Trichonephila</taxon>
    </lineage>
</organism>
<evidence type="ECO:0000259" key="1">
    <source>
        <dbReference type="Pfam" id="PF20700"/>
    </source>
</evidence>
<dbReference type="Gene3D" id="3.30.420.10">
    <property type="entry name" value="Ribonuclease H-like superfamily/Ribonuclease H"/>
    <property type="match status" value="1"/>
</dbReference>
<dbReference type="Proteomes" id="UP000887159">
    <property type="component" value="Unassembled WGS sequence"/>
</dbReference>
<evidence type="ECO:0000313" key="2">
    <source>
        <dbReference type="EMBL" id="GFY10475.1"/>
    </source>
</evidence>